<keyword evidence="8" id="KW-1185">Reference proteome</keyword>
<name>A0AAV2HII6_LYMST</name>
<feature type="signal peptide" evidence="5">
    <location>
        <begin position="1"/>
        <end position="20"/>
    </location>
</feature>
<evidence type="ECO:0000256" key="3">
    <source>
        <dbReference type="ARBA" id="ARBA00023157"/>
    </source>
</evidence>
<feature type="disulfide bond" evidence="4">
    <location>
        <begin position="49"/>
        <end position="58"/>
    </location>
</feature>
<comment type="caution">
    <text evidence="7">The sequence shown here is derived from an EMBL/GenBank/DDBJ whole genome shotgun (WGS) entry which is preliminary data.</text>
</comment>
<dbReference type="Gene3D" id="2.10.25.10">
    <property type="entry name" value="Laminin"/>
    <property type="match status" value="2"/>
</dbReference>
<proteinExistence type="predicted"/>
<evidence type="ECO:0000313" key="8">
    <source>
        <dbReference type="Proteomes" id="UP001497497"/>
    </source>
</evidence>
<dbReference type="Pfam" id="PF12661">
    <property type="entry name" value="hEGF"/>
    <property type="match status" value="1"/>
</dbReference>
<evidence type="ECO:0000259" key="6">
    <source>
        <dbReference type="PROSITE" id="PS50026"/>
    </source>
</evidence>
<dbReference type="Pfam" id="PF00008">
    <property type="entry name" value="EGF"/>
    <property type="match status" value="1"/>
</dbReference>
<dbReference type="SMART" id="SM00181">
    <property type="entry name" value="EGF"/>
    <property type="match status" value="2"/>
</dbReference>
<dbReference type="PROSITE" id="PS01186">
    <property type="entry name" value="EGF_2"/>
    <property type="match status" value="1"/>
</dbReference>
<dbReference type="InterPro" id="IPR013032">
    <property type="entry name" value="EGF-like_CS"/>
</dbReference>
<dbReference type="EMBL" id="CAXITT010000152">
    <property type="protein sequence ID" value="CAL1533793.1"/>
    <property type="molecule type" value="Genomic_DNA"/>
</dbReference>
<organism evidence="7 8">
    <name type="scientific">Lymnaea stagnalis</name>
    <name type="common">Great pond snail</name>
    <name type="synonym">Helix stagnalis</name>
    <dbReference type="NCBI Taxonomy" id="6523"/>
    <lineage>
        <taxon>Eukaryota</taxon>
        <taxon>Metazoa</taxon>
        <taxon>Spiralia</taxon>
        <taxon>Lophotrochozoa</taxon>
        <taxon>Mollusca</taxon>
        <taxon>Gastropoda</taxon>
        <taxon>Heterobranchia</taxon>
        <taxon>Euthyneura</taxon>
        <taxon>Panpulmonata</taxon>
        <taxon>Hygrophila</taxon>
        <taxon>Lymnaeoidea</taxon>
        <taxon>Lymnaeidae</taxon>
        <taxon>Lymnaea</taxon>
    </lineage>
</organism>
<evidence type="ECO:0000256" key="5">
    <source>
        <dbReference type="SAM" id="SignalP"/>
    </source>
</evidence>
<feature type="chain" id="PRO_5043416044" description="EGF-like domain-containing protein" evidence="5">
    <location>
        <begin position="21"/>
        <end position="108"/>
    </location>
</feature>
<keyword evidence="2" id="KW-0677">Repeat</keyword>
<dbReference type="PROSITE" id="PS00022">
    <property type="entry name" value="EGF_1"/>
    <property type="match status" value="2"/>
</dbReference>
<dbReference type="SUPFAM" id="SSF57196">
    <property type="entry name" value="EGF/Laminin"/>
    <property type="match status" value="2"/>
</dbReference>
<comment type="caution">
    <text evidence="4">Lacks conserved residue(s) required for the propagation of feature annotation.</text>
</comment>
<keyword evidence="1 4" id="KW-0245">EGF-like domain</keyword>
<feature type="disulfide bond" evidence="4">
    <location>
        <begin position="94"/>
        <end position="103"/>
    </location>
</feature>
<dbReference type="PROSITE" id="PS50026">
    <property type="entry name" value="EGF_3"/>
    <property type="match status" value="2"/>
</dbReference>
<evidence type="ECO:0000256" key="1">
    <source>
        <dbReference type="ARBA" id="ARBA00022536"/>
    </source>
</evidence>
<dbReference type="Proteomes" id="UP001497497">
    <property type="component" value="Unassembled WGS sequence"/>
</dbReference>
<feature type="domain" description="EGF-like" evidence="6">
    <location>
        <begin position="68"/>
        <end position="104"/>
    </location>
</feature>
<evidence type="ECO:0000256" key="2">
    <source>
        <dbReference type="ARBA" id="ARBA00022737"/>
    </source>
</evidence>
<feature type="domain" description="EGF-like" evidence="6">
    <location>
        <begin position="23"/>
        <end position="59"/>
    </location>
</feature>
<dbReference type="InterPro" id="IPR051022">
    <property type="entry name" value="Notch_Cell-Fate_Det"/>
</dbReference>
<evidence type="ECO:0000256" key="4">
    <source>
        <dbReference type="PROSITE-ProRule" id="PRU00076"/>
    </source>
</evidence>
<gene>
    <name evidence="7" type="ORF">GSLYS_00007753001</name>
</gene>
<reference evidence="7 8" key="1">
    <citation type="submission" date="2024-04" db="EMBL/GenBank/DDBJ databases">
        <authorList>
            <consortium name="Genoscope - CEA"/>
            <person name="William W."/>
        </authorList>
    </citation>
    <scope>NUCLEOTIDE SEQUENCE [LARGE SCALE GENOMIC DNA]</scope>
</reference>
<dbReference type="InterPro" id="IPR000742">
    <property type="entry name" value="EGF"/>
</dbReference>
<dbReference type="PANTHER" id="PTHR24049">
    <property type="entry name" value="CRUMBS FAMILY MEMBER"/>
    <property type="match status" value="1"/>
</dbReference>
<sequence length="108" mass="11313">MAHLACVASLLVVILTTASSAVIWDPCGNFNCQNGGSCTAPADAPYCLCPNGFTGTHCQLKAQFVEFIRDPCTNFHCQNGGHCTAPADAPYCVCPSAFTGTHCQDVIV</sequence>
<protein>
    <recommendedName>
        <fullName evidence="6">EGF-like domain-containing protein</fullName>
    </recommendedName>
</protein>
<evidence type="ECO:0000313" key="7">
    <source>
        <dbReference type="EMBL" id="CAL1533793.1"/>
    </source>
</evidence>
<keyword evidence="5" id="KW-0732">Signal</keyword>
<keyword evidence="3 4" id="KW-1015">Disulfide bond</keyword>
<dbReference type="AlphaFoldDB" id="A0AAV2HII6"/>
<accession>A0AAV2HII6</accession>
<dbReference type="CDD" id="cd00054">
    <property type="entry name" value="EGF_CA"/>
    <property type="match status" value="1"/>
</dbReference>